<dbReference type="Gene3D" id="3.40.30.10">
    <property type="entry name" value="Glutaredoxin"/>
    <property type="match status" value="1"/>
</dbReference>
<accession>A0ABR4LSS2</accession>
<dbReference type="GeneID" id="98144123"/>
<evidence type="ECO:0000313" key="2">
    <source>
        <dbReference type="EMBL" id="KAL2867595.1"/>
    </source>
</evidence>
<comment type="caution">
    <text evidence="2">The sequence shown here is derived from an EMBL/GenBank/DDBJ whole genome shotgun (WGS) entry which is preliminary data.</text>
</comment>
<proteinExistence type="predicted"/>
<dbReference type="InterPro" id="IPR036249">
    <property type="entry name" value="Thioredoxin-like_sf"/>
</dbReference>
<dbReference type="SUPFAM" id="SSF52833">
    <property type="entry name" value="Thioredoxin-like"/>
    <property type="match status" value="1"/>
</dbReference>
<dbReference type="Pfam" id="PF01323">
    <property type="entry name" value="DSBA"/>
    <property type="match status" value="1"/>
</dbReference>
<dbReference type="RefSeq" id="XP_070886574.1">
    <property type="nucleotide sequence ID" value="XM_071029051.1"/>
</dbReference>
<evidence type="ECO:0000313" key="3">
    <source>
        <dbReference type="Proteomes" id="UP001610432"/>
    </source>
</evidence>
<dbReference type="InterPro" id="IPR001853">
    <property type="entry name" value="DSBA-like_thioredoxin_dom"/>
</dbReference>
<gene>
    <name evidence="2" type="ORF">BJX67DRAFT_352649</name>
</gene>
<dbReference type="EMBL" id="JBFXLQ010000018">
    <property type="protein sequence ID" value="KAL2867595.1"/>
    <property type="molecule type" value="Genomic_DNA"/>
</dbReference>
<name>A0ABR4LSS2_9EURO</name>
<sequence length="93" mass="10075">MQCRVAETLFEQEKDVGGVDVAVQAGVEGGMEERTARGVLNGDVSVEETVREAEEVRERGVYGVPHFFIGGEHHFDGADDIGEFFEVFVAASA</sequence>
<organism evidence="2 3">
    <name type="scientific">Aspergillus lucknowensis</name>
    <dbReference type="NCBI Taxonomy" id="176173"/>
    <lineage>
        <taxon>Eukaryota</taxon>
        <taxon>Fungi</taxon>
        <taxon>Dikarya</taxon>
        <taxon>Ascomycota</taxon>
        <taxon>Pezizomycotina</taxon>
        <taxon>Eurotiomycetes</taxon>
        <taxon>Eurotiomycetidae</taxon>
        <taxon>Eurotiales</taxon>
        <taxon>Aspergillaceae</taxon>
        <taxon>Aspergillus</taxon>
        <taxon>Aspergillus subgen. Nidulantes</taxon>
    </lineage>
</organism>
<reference evidence="2 3" key="1">
    <citation type="submission" date="2024-07" db="EMBL/GenBank/DDBJ databases">
        <title>Section-level genome sequencing and comparative genomics of Aspergillus sections Usti and Cavernicolus.</title>
        <authorList>
            <consortium name="Lawrence Berkeley National Laboratory"/>
            <person name="Nybo J.L."/>
            <person name="Vesth T.C."/>
            <person name="Theobald S."/>
            <person name="Frisvad J.C."/>
            <person name="Larsen T.O."/>
            <person name="Kjaerboelling I."/>
            <person name="Rothschild-Mancinelli K."/>
            <person name="Lyhne E.K."/>
            <person name="Kogle M.E."/>
            <person name="Barry K."/>
            <person name="Clum A."/>
            <person name="Na H."/>
            <person name="Ledsgaard L."/>
            <person name="Lin J."/>
            <person name="Lipzen A."/>
            <person name="Kuo A."/>
            <person name="Riley R."/>
            <person name="Mondo S."/>
            <person name="Labutti K."/>
            <person name="Haridas S."/>
            <person name="Pangalinan J."/>
            <person name="Salamov A.A."/>
            <person name="Simmons B.A."/>
            <person name="Magnuson J.K."/>
            <person name="Chen J."/>
            <person name="Drula E."/>
            <person name="Henrissat B."/>
            <person name="Wiebenga A."/>
            <person name="Lubbers R.J."/>
            <person name="Gomes A.C."/>
            <person name="Macurrencykelacurrency M.R."/>
            <person name="Stajich J."/>
            <person name="Grigoriev I.V."/>
            <person name="Mortensen U.H."/>
            <person name="De Vries R.P."/>
            <person name="Baker S.E."/>
            <person name="Andersen M.R."/>
        </authorList>
    </citation>
    <scope>NUCLEOTIDE SEQUENCE [LARGE SCALE GENOMIC DNA]</scope>
    <source>
        <strain evidence="2 3">CBS 449.75</strain>
    </source>
</reference>
<protein>
    <recommendedName>
        <fullName evidence="1">DSBA-like thioredoxin domain-containing protein</fullName>
    </recommendedName>
</protein>
<feature type="domain" description="DSBA-like thioredoxin" evidence="1">
    <location>
        <begin position="5"/>
        <end position="82"/>
    </location>
</feature>
<dbReference type="Proteomes" id="UP001610432">
    <property type="component" value="Unassembled WGS sequence"/>
</dbReference>
<evidence type="ECO:0000259" key="1">
    <source>
        <dbReference type="Pfam" id="PF01323"/>
    </source>
</evidence>
<keyword evidence="3" id="KW-1185">Reference proteome</keyword>